<geneLocation type="plasmid" evidence="1">
    <name>unnamed</name>
</geneLocation>
<dbReference type="EMBL" id="CP019127">
    <property type="protein sequence ID" value="APX91426.1"/>
    <property type="molecule type" value="Genomic_DNA"/>
</dbReference>
<keyword evidence="1" id="KW-0614">Plasmid</keyword>
<dbReference type="AlphaFoldDB" id="A0A1P8QYH9"/>
<evidence type="ECO:0000313" key="1">
    <source>
        <dbReference type="EMBL" id="APX91426.1"/>
    </source>
</evidence>
<proteinExistence type="predicted"/>
<name>A0A1P8QYH9_9RHOB</name>
<gene>
    <name evidence="1" type="ORF">BV394_16180</name>
</gene>
<organism evidence="1">
    <name type="scientific">Brevirhabdus pacifica</name>
    <dbReference type="NCBI Taxonomy" id="1267768"/>
    <lineage>
        <taxon>Bacteria</taxon>
        <taxon>Pseudomonadati</taxon>
        <taxon>Pseudomonadota</taxon>
        <taxon>Alphaproteobacteria</taxon>
        <taxon>Rhodobacterales</taxon>
        <taxon>Paracoccaceae</taxon>
        <taxon>Brevirhabdus</taxon>
    </lineage>
</organism>
<feature type="non-terminal residue" evidence="1">
    <location>
        <position position="1"/>
    </location>
</feature>
<protein>
    <submittedName>
        <fullName evidence="1">LPS biosynthesis protein</fullName>
    </submittedName>
</protein>
<reference evidence="1" key="1">
    <citation type="submission" date="2017-01" db="EMBL/GenBank/DDBJ databases">
        <title>Genomic analysis of Xuhuaishuia manganoxidans DY6-4.</title>
        <authorList>
            <person name="Wang X."/>
        </authorList>
    </citation>
    <scope>NUCLEOTIDE SEQUENCE</scope>
    <source>
        <strain evidence="1">DY6-4</strain>
        <plasmid evidence="1">unnamed</plasmid>
    </source>
</reference>
<sequence length="73" mass="8661">EALEKLTRPAYNPETIDEEFEYIATKLGIGVDELRRYHEMPLKTYRDYRNQEWMFNAGARVLKALGVERAVKR</sequence>
<accession>A0A1P8QYH9</accession>
<dbReference type="RefSeq" id="WP_236861037.1">
    <property type="nucleotide sequence ID" value="NZ_CP019127.1"/>
</dbReference>